<keyword evidence="4" id="KW-1185">Reference proteome</keyword>
<feature type="chain" id="PRO_5043044535" description="Secreted protein" evidence="2">
    <location>
        <begin position="19"/>
        <end position="122"/>
    </location>
</feature>
<reference evidence="3 4" key="1">
    <citation type="journal article" date="2023" name="Mol. Biol. Evol.">
        <title>Genomics of Secondarily Temperate Adaptation in the Only Non-Antarctic Icefish.</title>
        <authorList>
            <person name="Rivera-Colon A.G."/>
            <person name="Rayamajhi N."/>
            <person name="Minhas B.F."/>
            <person name="Madrigal G."/>
            <person name="Bilyk K.T."/>
            <person name="Yoon V."/>
            <person name="Hune M."/>
            <person name="Gregory S."/>
            <person name="Cheng C.H.C."/>
            <person name="Catchen J.M."/>
        </authorList>
    </citation>
    <scope>NUCLEOTIDE SEQUENCE [LARGE SCALE GENOMIC DNA]</scope>
    <source>
        <tissue evidence="3">White muscle</tissue>
    </source>
</reference>
<proteinExistence type="predicted"/>
<evidence type="ECO:0000256" key="2">
    <source>
        <dbReference type="SAM" id="SignalP"/>
    </source>
</evidence>
<dbReference type="EMBL" id="JAURVH010001519">
    <property type="protein sequence ID" value="KAK5926072.1"/>
    <property type="molecule type" value="Genomic_DNA"/>
</dbReference>
<comment type="caution">
    <text evidence="3">The sequence shown here is derived from an EMBL/GenBank/DDBJ whole genome shotgun (WGS) entry which is preliminary data.</text>
</comment>
<organism evidence="3 4">
    <name type="scientific">Champsocephalus gunnari</name>
    <name type="common">Mackerel icefish</name>
    <dbReference type="NCBI Taxonomy" id="52237"/>
    <lineage>
        <taxon>Eukaryota</taxon>
        <taxon>Metazoa</taxon>
        <taxon>Chordata</taxon>
        <taxon>Craniata</taxon>
        <taxon>Vertebrata</taxon>
        <taxon>Euteleostomi</taxon>
        <taxon>Actinopterygii</taxon>
        <taxon>Neopterygii</taxon>
        <taxon>Teleostei</taxon>
        <taxon>Neoteleostei</taxon>
        <taxon>Acanthomorphata</taxon>
        <taxon>Eupercaria</taxon>
        <taxon>Perciformes</taxon>
        <taxon>Notothenioidei</taxon>
        <taxon>Channichthyidae</taxon>
        <taxon>Champsocephalus</taxon>
    </lineage>
</organism>
<evidence type="ECO:0008006" key="5">
    <source>
        <dbReference type="Google" id="ProtNLM"/>
    </source>
</evidence>
<feature type="region of interest" description="Disordered" evidence="1">
    <location>
        <begin position="65"/>
        <end position="96"/>
    </location>
</feature>
<dbReference type="AlphaFoldDB" id="A0AAN8DPF0"/>
<gene>
    <name evidence="3" type="ORF">CgunFtcFv8_021674</name>
</gene>
<protein>
    <recommendedName>
        <fullName evidence="5">Secreted protein</fullName>
    </recommendedName>
</protein>
<sequence>MLCLCAVTLVWWMRLCSADKQAGAGEPDCHKTASVTAGPGPPHTGLCICFCPGFDSRIPVLQEVDQPASSHLPPPPPPPYLQRTGGGPGLQANTGTGRVLSRSGFVVSRQVFRELRTMVSSD</sequence>
<evidence type="ECO:0000256" key="1">
    <source>
        <dbReference type="SAM" id="MobiDB-lite"/>
    </source>
</evidence>
<evidence type="ECO:0000313" key="4">
    <source>
        <dbReference type="Proteomes" id="UP001331515"/>
    </source>
</evidence>
<accession>A0AAN8DPF0</accession>
<feature type="signal peptide" evidence="2">
    <location>
        <begin position="1"/>
        <end position="18"/>
    </location>
</feature>
<evidence type="ECO:0000313" key="3">
    <source>
        <dbReference type="EMBL" id="KAK5926072.1"/>
    </source>
</evidence>
<keyword evidence="2" id="KW-0732">Signal</keyword>
<name>A0AAN8DPF0_CHAGU</name>
<dbReference type="Proteomes" id="UP001331515">
    <property type="component" value="Unassembled WGS sequence"/>
</dbReference>